<dbReference type="GO" id="GO:0004674">
    <property type="term" value="F:protein serine/threonine kinase activity"/>
    <property type="evidence" value="ECO:0007669"/>
    <property type="project" value="TreeGrafter"/>
</dbReference>
<dbReference type="STRING" id="1348612.A0A397IVE7"/>
<feature type="domain" description="Protein kinase" evidence="1">
    <location>
        <begin position="20"/>
        <end position="268"/>
    </location>
</feature>
<dbReference type="PROSITE" id="PS50011">
    <property type="entry name" value="PROTEIN_KINASE_DOM"/>
    <property type="match status" value="1"/>
</dbReference>
<comment type="caution">
    <text evidence="2">The sequence shown here is derived from an EMBL/GenBank/DDBJ whole genome shotgun (WGS) entry which is preliminary data.</text>
</comment>
<dbReference type="OrthoDB" id="5979581at2759"/>
<dbReference type="InterPro" id="IPR001245">
    <property type="entry name" value="Ser-Thr/Tyr_kinase_cat_dom"/>
</dbReference>
<keyword evidence="3" id="KW-1185">Reference proteome</keyword>
<dbReference type="AlphaFoldDB" id="A0A397IVE7"/>
<dbReference type="EMBL" id="PQFF01000156">
    <property type="protein sequence ID" value="RHZ78328.1"/>
    <property type="molecule type" value="Genomic_DNA"/>
</dbReference>
<dbReference type="InterPro" id="IPR051681">
    <property type="entry name" value="Ser/Thr_Kinases-Pseudokinases"/>
</dbReference>
<dbReference type="PANTHER" id="PTHR44329:SF293">
    <property type="entry name" value="MITOGEN-ACTIVATED PROTEIN KINASE KINASE KINASE"/>
    <property type="match status" value="1"/>
</dbReference>
<dbReference type="Pfam" id="PF07714">
    <property type="entry name" value="PK_Tyr_Ser-Thr"/>
    <property type="match status" value="1"/>
</dbReference>
<dbReference type="InterPro" id="IPR000719">
    <property type="entry name" value="Prot_kinase_dom"/>
</dbReference>
<protein>
    <recommendedName>
        <fullName evidence="1">Protein kinase domain-containing protein</fullName>
    </recommendedName>
</protein>
<dbReference type="Proteomes" id="UP000266861">
    <property type="component" value="Unassembled WGS sequence"/>
</dbReference>
<dbReference type="InterPro" id="IPR011009">
    <property type="entry name" value="Kinase-like_dom_sf"/>
</dbReference>
<dbReference type="Gene3D" id="1.10.510.10">
    <property type="entry name" value="Transferase(Phosphotransferase) domain 1"/>
    <property type="match status" value="1"/>
</dbReference>
<accession>A0A397IVE7</accession>
<evidence type="ECO:0000259" key="1">
    <source>
        <dbReference type="PROSITE" id="PS50011"/>
    </source>
</evidence>
<proteinExistence type="predicted"/>
<dbReference type="SUPFAM" id="SSF56112">
    <property type="entry name" value="Protein kinase-like (PK-like)"/>
    <property type="match status" value="1"/>
</dbReference>
<organism evidence="2 3">
    <name type="scientific">Diversispora epigaea</name>
    <dbReference type="NCBI Taxonomy" id="1348612"/>
    <lineage>
        <taxon>Eukaryota</taxon>
        <taxon>Fungi</taxon>
        <taxon>Fungi incertae sedis</taxon>
        <taxon>Mucoromycota</taxon>
        <taxon>Glomeromycotina</taxon>
        <taxon>Glomeromycetes</taxon>
        <taxon>Diversisporales</taxon>
        <taxon>Diversisporaceae</taxon>
        <taxon>Diversispora</taxon>
    </lineage>
</organism>
<dbReference type="GO" id="GO:0005524">
    <property type="term" value="F:ATP binding"/>
    <property type="evidence" value="ECO:0007669"/>
    <property type="project" value="InterPro"/>
</dbReference>
<evidence type="ECO:0000313" key="2">
    <source>
        <dbReference type="EMBL" id="RHZ78328.1"/>
    </source>
</evidence>
<sequence length="411" mass="48105">MQLDANKYEEVIEWIPFDRFDKVEYLDKGGFGTVYKAKWRDGYIVSWDSKEKNWLRKSEWKYVCLKGLNTLEHTREFLQEIKSQLKFRGGWAIAVYGITKDPEKNEYMMVMQYAQHGSLRKMLNNEFSRLDWHAKLKIIYYIAFGLAKIHECDLMHKDLHSGNVVLESLTDPYITDFGLCKPVLQNFTENEQNKIFGVIPYTAPEILIREEYSQASDIYSFGMIIGQKPEIKIEIPQLLKDLMERCWNFEPRNRSTAKELETQLNEYYCQGNDELNKQIKDIESNKNLIQYNPNEVHPQAIYKSRSLPVVDSNQIFLTLPSDSEIVKITNASDFAINRNEINEGNEIDIESINNNEINKEKEIDENKKNKVANEGNEIDIESINNNEINKEKEIDENKPNLCLRHCACNIS</sequence>
<dbReference type="PANTHER" id="PTHR44329">
    <property type="entry name" value="SERINE/THREONINE-PROTEIN KINASE TNNI3K-RELATED"/>
    <property type="match status" value="1"/>
</dbReference>
<gene>
    <name evidence="2" type="ORF">Glove_166g224</name>
</gene>
<name>A0A397IVE7_9GLOM</name>
<evidence type="ECO:0000313" key="3">
    <source>
        <dbReference type="Proteomes" id="UP000266861"/>
    </source>
</evidence>
<reference evidence="2 3" key="1">
    <citation type="submission" date="2018-08" db="EMBL/GenBank/DDBJ databases">
        <title>Genome and evolution of the arbuscular mycorrhizal fungus Diversispora epigaea (formerly Glomus versiforme) and its bacterial endosymbionts.</title>
        <authorList>
            <person name="Sun X."/>
            <person name="Fei Z."/>
            <person name="Harrison M."/>
        </authorList>
    </citation>
    <scope>NUCLEOTIDE SEQUENCE [LARGE SCALE GENOMIC DNA]</scope>
    <source>
        <strain evidence="2 3">IT104</strain>
    </source>
</reference>